<accession>A0ABN9SZ72</accession>
<organism evidence="2 3">
    <name type="scientific">Prorocentrum cordatum</name>
    <dbReference type="NCBI Taxonomy" id="2364126"/>
    <lineage>
        <taxon>Eukaryota</taxon>
        <taxon>Sar</taxon>
        <taxon>Alveolata</taxon>
        <taxon>Dinophyceae</taxon>
        <taxon>Prorocentrales</taxon>
        <taxon>Prorocentraceae</taxon>
        <taxon>Prorocentrum</taxon>
    </lineage>
</organism>
<sequence>MEAMEAEVVSDDEDVPKQEDDGQEPSTQQSTSRKRTVQDRALDAAPAQPTAKRRKVQQDGAWTGCTPDSGVA</sequence>
<comment type="caution">
    <text evidence="2">The sequence shown here is derived from an EMBL/GenBank/DDBJ whole genome shotgun (WGS) entry which is preliminary data.</text>
</comment>
<gene>
    <name evidence="2" type="ORF">PCOR1329_LOCUS33936</name>
</gene>
<name>A0ABN9SZ72_9DINO</name>
<feature type="region of interest" description="Disordered" evidence="1">
    <location>
        <begin position="1"/>
        <end position="72"/>
    </location>
</feature>
<evidence type="ECO:0000313" key="3">
    <source>
        <dbReference type="Proteomes" id="UP001189429"/>
    </source>
</evidence>
<proteinExistence type="predicted"/>
<feature type="compositionally biased region" description="Acidic residues" evidence="1">
    <location>
        <begin position="1"/>
        <end position="14"/>
    </location>
</feature>
<reference evidence="2" key="1">
    <citation type="submission" date="2023-10" db="EMBL/GenBank/DDBJ databases">
        <authorList>
            <person name="Chen Y."/>
            <person name="Shah S."/>
            <person name="Dougan E. K."/>
            <person name="Thang M."/>
            <person name="Chan C."/>
        </authorList>
    </citation>
    <scope>NUCLEOTIDE SEQUENCE [LARGE SCALE GENOMIC DNA]</scope>
</reference>
<dbReference type="EMBL" id="CAUYUJ010014180">
    <property type="protein sequence ID" value="CAK0837850.1"/>
    <property type="molecule type" value="Genomic_DNA"/>
</dbReference>
<dbReference type="Proteomes" id="UP001189429">
    <property type="component" value="Unassembled WGS sequence"/>
</dbReference>
<evidence type="ECO:0000256" key="1">
    <source>
        <dbReference type="SAM" id="MobiDB-lite"/>
    </source>
</evidence>
<evidence type="ECO:0000313" key="2">
    <source>
        <dbReference type="EMBL" id="CAK0837850.1"/>
    </source>
</evidence>
<protein>
    <submittedName>
        <fullName evidence="2">Uncharacterized protein</fullName>
    </submittedName>
</protein>
<keyword evidence="3" id="KW-1185">Reference proteome</keyword>